<dbReference type="AlphaFoldDB" id="A0A7I7MBP0"/>
<dbReference type="KEGG" id="mpsc:MPSYJ_30460"/>
<evidence type="ECO:0000313" key="2">
    <source>
        <dbReference type="Proteomes" id="UP000466514"/>
    </source>
</evidence>
<organism evidence="1 2">
    <name type="scientific">Mycolicibacterium psychrotolerans</name>
    <dbReference type="NCBI Taxonomy" id="216929"/>
    <lineage>
        <taxon>Bacteria</taxon>
        <taxon>Bacillati</taxon>
        <taxon>Actinomycetota</taxon>
        <taxon>Actinomycetes</taxon>
        <taxon>Mycobacteriales</taxon>
        <taxon>Mycobacteriaceae</taxon>
        <taxon>Mycolicibacterium</taxon>
    </lineage>
</organism>
<sequence length="523" mass="56054">MTVTTADRNGHNGSPYPDKPAWVDIAKAAQVRDEGDQRAADRYRARDLLSASDRAVAAADALADLRKAMADNADVFTSSGVLAHTSRFAEDRSADRYGVLFGVSLHAVLAVPPQVVLPPIIGGEVSLNLLLAVVGSSGGGKGTTDKTAKAAVRMKVGGRRVAPVLPMLPIGTGEGINRTYAHAERDKLGSGQVALRWHTYAALFGCRDIATMDALTARQGSTLLPEMLKGYMGEELGFANADKDRRVILPMHSYRLCLSAGVQPENGAVLLNDQARRDGVPQRFLWTPVRPGVARNRRSADAKTVDPLTVEVPDFGIDPLTFDVGDEDDDEAGIYDPAACPLVPMGVASNIAQQIIDADAAKDLDPFGRSADPLAGHRLLAQLKLAAALAVLHNRTFVGPEDWQRAERLMVVSAAVAQVVDAESGAAAQRDAVLRGQIDGHRLAAADDTRHSAALHSLMNRVTRFLGEQTDWVSRSTVDRSVTSKLRRNLGEALASLLDIGAIERREVERAGQTVPEYRIRAV</sequence>
<proteinExistence type="predicted"/>
<accession>A0A7I7MBP0</accession>
<protein>
    <submittedName>
        <fullName evidence="1">Uncharacterized protein</fullName>
    </submittedName>
</protein>
<gene>
    <name evidence="1" type="ORF">MPSYJ_30460</name>
</gene>
<name>A0A7I7MBP0_9MYCO</name>
<dbReference type="EMBL" id="AP022574">
    <property type="protein sequence ID" value="BBX69585.1"/>
    <property type="molecule type" value="Genomic_DNA"/>
</dbReference>
<dbReference type="RefSeq" id="WP_163723036.1">
    <property type="nucleotide sequence ID" value="NZ_AP022574.1"/>
</dbReference>
<reference evidence="1 2" key="1">
    <citation type="journal article" date="2019" name="Emerg. Microbes Infect.">
        <title>Comprehensive subspecies identification of 175 nontuberculous mycobacteria species based on 7547 genomic profiles.</title>
        <authorList>
            <person name="Matsumoto Y."/>
            <person name="Kinjo T."/>
            <person name="Motooka D."/>
            <person name="Nabeya D."/>
            <person name="Jung N."/>
            <person name="Uechi K."/>
            <person name="Horii T."/>
            <person name="Iida T."/>
            <person name="Fujita J."/>
            <person name="Nakamura S."/>
        </authorList>
    </citation>
    <scope>NUCLEOTIDE SEQUENCE [LARGE SCALE GENOMIC DNA]</scope>
    <source>
        <strain evidence="1 2">JCM 13323</strain>
    </source>
</reference>
<keyword evidence="2" id="KW-1185">Reference proteome</keyword>
<dbReference type="Proteomes" id="UP000466514">
    <property type="component" value="Chromosome"/>
</dbReference>
<evidence type="ECO:0000313" key="1">
    <source>
        <dbReference type="EMBL" id="BBX69585.1"/>
    </source>
</evidence>